<evidence type="ECO:0000256" key="1">
    <source>
        <dbReference type="SAM" id="Coils"/>
    </source>
</evidence>
<keyword evidence="3" id="KW-1185">Reference proteome</keyword>
<name>A0A9X1NCL4_9ACTN</name>
<dbReference type="EMBL" id="JAJOMB010000003">
    <property type="protein sequence ID" value="MCD5310791.1"/>
    <property type="molecule type" value="Genomic_DNA"/>
</dbReference>
<dbReference type="RefSeq" id="WP_231439967.1">
    <property type="nucleotide sequence ID" value="NZ_JAJOMB010000003.1"/>
</dbReference>
<evidence type="ECO:0000313" key="2">
    <source>
        <dbReference type="EMBL" id="MCD5310791.1"/>
    </source>
</evidence>
<evidence type="ECO:0000313" key="3">
    <source>
        <dbReference type="Proteomes" id="UP001138997"/>
    </source>
</evidence>
<comment type="caution">
    <text evidence="2">The sequence shown here is derived from an EMBL/GenBank/DDBJ whole genome shotgun (WGS) entry which is preliminary data.</text>
</comment>
<proteinExistence type="predicted"/>
<sequence>MAEAVPQVAVAYILVKARDAGAREDIRRIGEQYGEDAGKAAANRFGKSFAANLSAQMPLIKAAMAKAGQEAGQAFGDAAGKQAAQSMGDKLREAATRITVTATDLGRGFGRNFGQIAGRQSGLALEAGMGRALSAGALRALGQRAGVEFGDSFAEAAGRQLMDGMRRQIEAQAARITVTVQDLPGLAVGAGQAGEAAGQRFSDTFRATVRNAMRSDDSGGAFAVYGQGGADYFLHGLRSRLRGMRDAFTSGPSAFRDVYGMYATYGRGSAQAFRDGFKNYGQAAFRLLWDDPRVMAGRTYARAGAYAASRFADAFVKPVSRGAEKILESSIYKGVNGGIAKALAGVGGGGDGGAFKRIFSVFGIGAGAAAIAPVGPLLAGTAAAAVDLSGALGLLPGALVAVGVASATIKVGVSDVSEAIEASSGKAEEYREALKGLSSSAQRFVKAVVAQKDAAKDLQQSVQNRLFLNLGQDVRALSDRYLPILQKRLTGTAGILNDATRTVAKFLDSGDRGTQLDKILVNSNRAMRNLLQSTRPVTAALLDITQVGSSFLPDLAEDASASITRFARKIQDAKDSGDLKEYFREGIDAVGDFASALGGAGRIISGVFAAGGGASSAPLETLARGLNSVADVVNTPGFQAGLSSLFSAISTGAQSVFDAMPRVGDALVALEPAISSIVRGSGAALGSTLETIADAAIAVAPAIERAAGVFEQVAPSLGPAIAGLIGLKVALAGLAKVQAGVSFLQALPDRFRRTGDEAEKAGKKVGRFGGAVGAVGKAGGALAAGFIGQQIFGAFAEEADASRTQITGLTGDLKNFSEGIDVGNVGILGENFSDLGKQLREASDPSIGRQFTDLHGKVASFLTSTLTGGKSDGSSAPGFFSLGTGVSGDGGKQATELAKALRETDAALVSMVEGGDGDAAAALFNRLNTEAIKGGNGVGDLAARLPNFTAALQASGGSVDETSGKVKSLATSLQELAQKTTDYASAALTARGSARDYQTALLDARDAAKANGKTLDDTTRAGIANQAALDNIVASGIAMANQFKGEGAGAQQKFADSLKQTRADLVLAGTRFGLTRDAALKYADSVLAIPKQSRTDILGDITDLQRKIDDAKRRLKDKDLTDPERTKLQADLARFREQIRQAKSYLKSIPDETVNLFIYSNRITRMREEAGGGVPQGSMIGGLIDRQTLQRRFTGGLVNPRLGGPRQDNVPLLVSGGEFVMNAWSTRQPGVEPLLRYINTVGRLPEKIRKIQGYASGGKIAATGSAGMFDLTRSQPQRIERTIVAQGGQRQGSGPSFSRIHPDDLAVLARLADRPIWVQMNDGSIAGQVVRAGGYS</sequence>
<keyword evidence="1" id="KW-0175">Coiled coil</keyword>
<gene>
    <name evidence="2" type="ORF">LR394_07790</name>
</gene>
<reference evidence="2" key="1">
    <citation type="submission" date="2021-11" db="EMBL/GenBank/DDBJ databases">
        <title>Streptomyces corallinus and Kineosporia corallina sp. nov., two new coral-derived marine actinobacteria.</title>
        <authorList>
            <person name="Buangrab K."/>
            <person name="Sutthacheep M."/>
            <person name="Yeemin T."/>
            <person name="Harunari E."/>
            <person name="Igarashi Y."/>
            <person name="Sripreechasak P."/>
            <person name="Kanchanasin P."/>
            <person name="Tanasupawat S."/>
            <person name="Phongsopitanun W."/>
        </authorList>
    </citation>
    <scope>NUCLEOTIDE SEQUENCE</scope>
    <source>
        <strain evidence="2">JCM 31032</strain>
    </source>
</reference>
<dbReference type="Proteomes" id="UP001138997">
    <property type="component" value="Unassembled WGS sequence"/>
</dbReference>
<accession>A0A9X1NCL4</accession>
<organism evidence="2 3">
    <name type="scientific">Kineosporia babensis</name>
    <dbReference type="NCBI Taxonomy" id="499548"/>
    <lineage>
        <taxon>Bacteria</taxon>
        <taxon>Bacillati</taxon>
        <taxon>Actinomycetota</taxon>
        <taxon>Actinomycetes</taxon>
        <taxon>Kineosporiales</taxon>
        <taxon>Kineosporiaceae</taxon>
        <taxon>Kineosporia</taxon>
    </lineage>
</organism>
<feature type="coiled-coil region" evidence="1">
    <location>
        <begin position="1094"/>
        <end position="1145"/>
    </location>
</feature>
<protein>
    <submittedName>
        <fullName evidence="2">Uncharacterized protein</fullName>
    </submittedName>
</protein>